<dbReference type="CDD" id="cd00037">
    <property type="entry name" value="CLECT"/>
    <property type="match status" value="1"/>
</dbReference>
<dbReference type="InterPro" id="IPR050111">
    <property type="entry name" value="C-type_lectin/snaclec_domain"/>
</dbReference>
<protein>
    <submittedName>
        <fullName evidence="3">C-type lectin domain-containing protein</fullName>
    </submittedName>
</protein>
<reference evidence="3" key="1">
    <citation type="submission" date="2022-11" db="UniProtKB">
        <authorList>
            <consortium name="WormBaseParasite"/>
        </authorList>
    </citation>
    <scope>IDENTIFICATION</scope>
</reference>
<evidence type="ECO:0000313" key="3">
    <source>
        <dbReference type="WBParaSite" id="PDA_v2.g15570.t1"/>
    </source>
</evidence>
<sequence>MRYLNCSGDVTTEYWLGGSNANGSWSWTDGTTFDFSEWKKGEPKNDTEVRCTVLSVNNGLWTAQNCSKAKQFICSTPEYIPTVIPTTPTTPSPYKCPDGANFFDLTGYCYLDFFPAEAEKDCFSIGGNYASIHSAAENDFIGCKVFEGLEFVLTSDPPSIHFLRLAFYKPEPPYWVILNLFIGLKRTNYTSAWEWSDGTPVDFTHFGTVVGDPNDEGNCVILNSSMNEWYPVDCGKKYTAICKVRATPV</sequence>
<evidence type="ECO:0000313" key="2">
    <source>
        <dbReference type="Proteomes" id="UP000887578"/>
    </source>
</evidence>
<dbReference type="PANTHER" id="PTHR22803">
    <property type="entry name" value="MANNOSE, PHOSPHOLIPASE, LECTIN RECEPTOR RELATED"/>
    <property type="match status" value="1"/>
</dbReference>
<keyword evidence="2" id="KW-1185">Reference proteome</keyword>
<dbReference type="Pfam" id="PF00059">
    <property type="entry name" value="Lectin_C"/>
    <property type="match status" value="2"/>
</dbReference>
<dbReference type="Proteomes" id="UP000887578">
    <property type="component" value="Unplaced"/>
</dbReference>
<dbReference type="PROSITE" id="PS50041">
    <property type="entry name" value="C_TYPE_LECTIN_2"/>
    <property type="match status" value="2"/>
</dbReference>
<name>A0A914PD60_9BILA</name>
<organism evidence="2 3">
    <name type="scientific">Panagrolaimus davidi</name>
    <dbReference type="NCBI Taxonomy" id="227884"/>
    <lineage>
        <taxon>Eukaryota</taxon>
        <taxon>Metazoa</taxon>
        <taxon>Ecdysozoa</taxon>
        <taxon>Nematoda</taxon>
        <taxon>Chromadorea</taxon>
        <taxon>Rhabditida</taxon>
        <taxon>Tylenchina</taxon>
        <taxon>Panagrolaimomorpha</taxon>
        <taxon>Panagrolaimoidea</taxon>
        <taxon>Panagrolaimidae</taxon>
        <taxon>Panagrolaimus</taxon>
    </lineage>
</organism>
<feature type="domain" description="C-type lectin" evidence="1">
    <location>
        <begin position="12"/>
        <end position="75"/>
    </location>
</feature>
<accession>A0A914PD60</accession>
<dbReference type="InterPro" id="IPR016187">
    <property type="entry name" value="CTDL_fold"/>
</dbReference>
<dbReference type="WBParaSite" id="PDA_v2.g15570.t1">
    <property type="protein sequence ID" value="PDA_v2.g15570.t1"/>
    <property type="gene ID" value="PDA_v2.g15570"/>
</dbReference>
<dbReference type="InterPro" id="IPR001304">
    <property type="entry name" value="C-type_lectin-like"/>
</dbReference>
<feature type="domain" description="C-type lectin" evidence="1">
    <location>
        <begin position="105"/>
        <end position="243"/>
    </location>
</feature>
<evidence type="ECO:0000259" key="1">
    <source>
        <dbReference type="PROSITE" id="PS50041"/>
    </source>
</evidence>
<dbReference type="Gene3D" id="3.10.100.10">
    <property type="entry name" value="Mannose-Binding Protein A, subunit A"/>
    <property type="match status" value="2"/>
</dbReference>
<proteinExistence type="predicted"/>
<dbReference type="SUPFAM" id="SSF56436">
    <property type="entry name" value="C-type lectin-like"/>
    <property type="match status" value="2"/>
</dbReference>
<dbReference type="SMART" id="SM00034">
    <property type="entry name" value="CLECT"/>
    <property type="match status" value="1"/>
</dbReference>
<dbReference type="AlphaFoldDB" id="A0A914PD60"/>
<dbReference type="InterPro" id="IPR016186">
    <property type="entry name" value="C-type_lectin-like/link_sf"/>
</dbReference>